<gene>
    <name evidence="1" type="ORF">D5R40_14875</name>
</gene>
<dbReference type="Proteomes" id="UP000269154">
    <property type="component" value="Unassembled WGS sequence"/>
</dbReference>
<organism evidence="1 2">
    <name type="scientific">Okeania hirsuta</name>
    <dbReference type="NCBI Taxonomy" id="1458930"/>
    <lineage>
        <taxon>Bacteria</taxon>
        <taxon>Bacillati</taxon>
        <taxon>Cyanobacteriota</taxon>
        <taxon>Cyanophyceae</taxon>
        <taxon>Oscillatoriophycideae</taxon>
        <taxon>Oscillatoriales</taxon>
        <taxon>Microcoleaceae</taxon>
        <taxon>Okeania</taxon>
    </lineage>
</organism>
<reference evidence="1 2" key="1">
    <citation type="journal article" date="2018" name="ACS Chem. Biol.">
        <title>Ketoreductase domain dysfunction expands chemodiversity: malyngamide biosynthesis in the cyanobacterium Okeania hirsuta.</title>
        <authorList>
            <person name="Moss N.A."/>
            <person name="Leao T."/>
            <person name="Rankin M."/>
            <person name="McCullough T.M."/>
            <person name="Qu P."/>
            <person name="Korobeynikov A."/>
            <person name="Smith J.L."/>
            <person name="Gerwick L."/>
            <person name="Gerwick W.H."/>
        </authorList>
    </citation>
    <scope>NUCLEOTIDE SEQUENCE [LARGE SCALE GENOMIC DNA]</scope>
    <source>
        <strain evidence="1 2">PAB10Feb10-1</strain>
    </source>
</reference>
<comment type="caution">
    <text evidence="1">The sequence shown here is derived from an EMBL/GenBank/DDBJ whole genome shotgun (WGS) entry which is preliminary data.</text>
</comment>
<dbReference type="AlphaFoldDB" id="A0A3N6P9R1"/>
<proteinExistence type="predicted"/>
<evidence type="ECO:0000313" key="1">
    <source>
        <dbReference type="EMBL" id="RQH42231.1"/>
    </source>
</evidence>
<evidence type="ECO:0000313" key="2">
    <source>
        <dbReference type="Proteomes" id="UP000269154"/>
    </source>
</evidence>
<keyword evidence="2" id="KW-1185">Reference proteome</keyword>
<accession>A0A3N6P9R1</accession>
<dbReference type="RefSeq" id="WP_124154814.1">
    <property type="nucleotide sequence ID" value="NZ_CAWOLW010000691.1"/>
</dbReference>
<dbReference type="EMBL" id="RCBY01000076">
    <property type="protein sequence ID" value="RQH42231.1"/>
    <property type="molecule type" value="Genomic_DNA"/>
</dbReference>
<dbReference type="OrthoDB" id="513689at2"/>
<sequence length="103" mass="12484">MTTETWIVYKTENRNDYGWEERMLMPRESLTNILWENWTYQEKPTIPKIGDRTRNYKSESENCFTHHGRDGDWVSFQLSVISYQLSVRKKVKNFLHQLFPPNP</sequence>
<name>A0A3N6P9R1_9CYAN</name>
<protein>
    <submittedName>
        <fullName evidence="1">Uncharacterized protein</fullName>
    </submittedName>
</protein>